<evidence type="ECO:0000259" key="10">
    <source>
        <dbReference type="PROSITE" id="PS50823"/>
    </source>
</evidence>
<dbReference type="GO" id="GO:0003729">
    <property type="term" value="F:mRNA binding"/>
    <property type="evidence" value="ECO:0007669"/>
    <property type="project" value="UniProtKB-UniRule"/>
</dbReference>
<dbReference type="CDD" id="cd02412">
    <property type="entry name" value="KH-II_30S_S3"/>
    <property type="match status" value="1"/>
</dbReference>
<evidence type="ECO:0000256" key="3">
    <source>
        <dbReference type="ARBA" id="ARBA00022884"/>
    </source>
</evidence>
<accession>A0A1F5XJ03</accession>
<dbReference type="AlphaFoldDB" id="A0A1F5XJ03"/>
<gene>
    <name evidence="8" type="primary">rpsC</name>
    <name evidence="11" type="ORF">A3B19_02615</name>
</gene>
<evidence type="ECO:0000256" key="1">
    <source>
        <dbReference type="ARBA" id="ARBA00010761"/>
    </source>
</evidence>
<dbReference type="PROSITE" id="PS00548">
    <property type="entry name" value="RIBOSOMAL_S3"/>
    <property type="match status" value="1"/>
</dbReference>
<reference evidence="11 12" key="1">
    <citation type="journal article" date="2016" name="Nat. Commun.">
        <title>Thousands of microbial genomes shed light on interconnected biogeochemical processes in an aquifer system.</title>
        <authorList>
            <person name="Anantharaman K."/>
            <person name="Brown C.T."/>
            <person name="Hug L.A."/>
            <person name="Sharon I."/>
            <person name="Castelle C.J."/>
            <person name="Probst A.J."/>
            <person name="Thomas B.C."/>
            <person name="Singh A."/>
            <person name="Wilkins M.J."/>
            <person name="Karaoz U."/>
            <person name="Brodie E.L."/>
            <person name="Williams K.H."/>
            <person name="Hubbard S.S."/>
            <person name="Banfield J.F."/>
        </authorList>
    </citation>
    <scope>NUCLEOTIDE SEQUENCE [LARGE SCALE GENOMIC DNA]</scope>
</reference>
<protein>
    <recommendedName>
        <fullName evidence="7 8">Small ribosomal subunit protein uS3</fullName>
    </recommendedName>
</protein>
<feature type="domain" description="KH type-2" evidence="10">
    <location>
        <begin position="38"/>
        <end position="123"/>
    </location>
</feature>
<evidence type="ECO:0000256" key="9">
    <source>
        <dbReference type="RuleBase" id="RU003624"/>
    </source>
</evidence>
<dbReference type="InterPro" id="IPR057258">
    <property type="entry name" value="Ribosomal_uS3"/>
</dbReference>
<dbReference type="Gene3D" id="3.30.300.20">
    <property type="match status" value="1"/>
</dbReference>
<dbReference type="GO" id="GO:0022627">
    <property type="term" value="C:cytosolic small ribosomal subunit"/>
    <property type="evidence" value="ECO:0007669"/>
    <property type="project" value="TreeGrafter"/>
</dbReference>
<evidence type="ECO:0000256" key="4">
    <source>
        <dbReference type="ARBA" id="ARBA00022980"/>
    </source>
</evidence>
<dbReference type="InterPro" id="IPR015946">
    <property type="entry name" value="KH_dom-like_a/b"/>
</dbReference>
<dbReference type="SUPFAM" id="SSF54821">
    <property type="entry name" value="Ribosomal protein S3 C-terminal domain"/>
    <property type="match status" value="1"/>
</dbReference>
<keyword evidence="3 8" id="KW-0694">RNA-binding</keyword>
<evidence type="ECO:0000256" key="5">
    <source>
        <dbReference type="ARBA" id="ARBA00023274"/>
    </source>
</evidence>
<dbReference type="FunFam" id="3.30.300.20:FF:000001">
    <property type="entry name" value="30S ribosomal protein S3"/>
    <property type="match status" value="1"/>
</dbReference>
<dbReference type="PANTHER" id="PTHR11760">
    <property type="entry name" value="30S/40S RIBOSOMAL PROTEIN S3"/>
    <property type="match status" value="1"/>
</dbReference>
<dbReference type="PROSITE" id="PS50084">
    <property type="entry name" value="KH_TYPE_1"/>
    <property type="match status" value="1"/>
</dbReference>
<dbReference type="InterPro" id="IPR018280">
    <property type="entry name" value="Ribosomal_uS3_CS"/>
</dbReference>
<dbReference type="InterPro" id="IPR004087">
    <property type="entry name" value="KH_dom"/>
</dbReference>
<dbReference type="Pfam" id="PF07650">
    <property type="entry name" value="KH_2"/>
    <property type="match status" value="1"/>
</dbReference>
<name>A0A1F5XJ03_9BACT</name>
<sequence length="235" mass="26621">MSHTSHPYAMRLGILRPWRSRWFSARGFAGALKEDIMLRIFLDKKLKGAFVDSVEIERSPASLNLIIKTARPGLLIGRGGEGIEKLKKDTEAFLTKLRKQKPTPKSKDKNQKSGLKITVEEIKSPEQHAKVMAESIAQDLERRLPFRRVLKQTTAKIAASKGVKGVKISLSGRLDGAEMARYEWLKEGQVPLQTLRADIDFARGRARLPYGDLGIKVWIYKGEVFEKDKQVRQVK</sequence>
<evidence type="ECO:0000313" key="12">
    <source>
        <dbReference type="Proteomes" id="UP000177346"/>
    </source>
</evidence>
<dbReference type="InterPro" id="IPR004044">
    <property type="entry name" value="KH_dom_type_2"/>
</dbReference>
<dbReference type="PANTHER" id="PTHR11760:SF19">
    <property type="entry name" value="SMALL RIBOSOMAL SUBUNIT PROTEIN US3C"/>
    <property type="match status" value="1"/>
</dbReference>
<evidence type="ECO:0000256" key="6">
    <source>
        <dbReference type="ARBA" id="ARBA00024998"/>
    </source>
</evidence>
<evidence type="ECO:0000256" key="2">
    <source>
        <dbReference type="ARBA" id="ARBA00022730"/>
    </source>
</evidence>
<dbReference type="GO" id="GO:0006412">
    <property type="term" value="P:translation"/>
    <property type="evidence" value="ECO:0007669"/>
    <property type="project" value="UniProtKB-UniRule"/>
</dbReference>
<dbReference type="PROSITE" id="PS50823">
    <property type="entry name" value="KH_TYPE_2"/>
    <property type="match status" value="1"/>
</dbReference>
<keyword evidence="5 8" id="KW-0687">Ribonucleoprotein</keyword>
<evidence type="ECO:0000256" key="7">
    <source>
        <dbReference type="ARBA" id="ARBA00035257"/>
    </source>
</evidence>
<dbReference type="GO" id="GO:0019843">
    <property type="term" value="F:rRNA binding"/>
    <property type="evidence" value="ECO:0007669"/>
    <property type="project" value="UniProtKB-UniRule"/>
</dbReference>
<dbReference type="NCBIfam" id="TIGR01009">
    <property type="entry name" value="rpsC_bact"/>
    <property type="match status" value="1"/>
</dbReference>
<dbReference type="HAMAP" id="MF_01309_B">
    <property type="entry name" value="Ribosomal_uS3_B"/>
    <property type="match status" value="1"/>
</dbReference>
<dbReference type="InterPro" id="IPR036419">
    <property type="entry name" value="Ribosomal_S3_C_sf"/>
</dbReference>
<dbReference type="GO" id="GO:0003735">
    <property type="term" value="F:structural constituent of ribosome"/>
    <property type="evidence" value="ECO:0007669"/>
    <property type="project" value="InterPro"/>
</dbReference>
<comment type="function">
    <text evidence="6 8">Binds the lower part of the 30S subunit head. Binds mRNA in the 70S ribosome, positioning it for translation.</text>
</comment>
<comment type="caution">
    <text evidence="11">The sequence shown here is derived from an EMBL/GenBank/DDBJ whole genome shotgun (WGS) entry which is preliminary data.</text>
</comment>
<dbReference type="SUPFAM" id="SSF54814">
    <property type="entry name" value="Prokaryotic type KH domain (KH-domain type II)"/>
    <property type="match status" value="1"/>
</dbReference>
<evidence type="ECO:0000256" key="8">
    <source>
        <dbReference type="HAMAP-Rule" id="MF_01309"/>
    </source>
</evidence>
<proteinExistence type="inferred from homology"/>
<dbReference type="InterPro" id="IPR009019">
    <property type="entry name" value="KH_sf_prok-type"/>
</dbReference>
<dbReference type="EMBL" id="MFIF01000005">
    <property type="protein sequence ID" value="OGF87451.1"/>
    <property type="molecule type" value="Genomic_DNA"/>
</dbReference>
<dbReference type="InterPro" id="IPR001351">
    <property type="entry name" value="Ribosomal_uS3_C"/>
</dbReference>
<keyword evidence="2 8" id="KW-0699">rRNA-binding</keyword>
<keyword evidence="4 8" id="KW-0689">Ribosomal protein</keyword>
<organism evidence="11 12">
    <name type="scientific">Candidatus Giovannonibacteria bacterium RIFCSPLOWO2_01_FULL_46_32</name>
    <dbReference type="NCBI Taxonomy" id="1798353"/>
    <lineage>
        <taxon>Bacteria</taxon>
        <taxon>Candidatus Giovannoniibacteriota</taxon>
    </lineage>
</organism>
<dbReference type="SMART" id="SM00322">
    <property type="entry name" value="KH"/>
    <property type="match status" value="1"/>
</dbReference>
<dbReference type="Pfam" id="PF00189">
    <property type="entry name" value="Ribosomal_S3_C"/>
    <property type="match status" value="1"/>
</dbReference>
<dbReference type="Proteomes" id="UP000177346">
    <property type="component" value="Unassembled WGS sequence"/>
</dbReference>
<evidence type="ECO:0000313" key="11">
    <source>
        <dbReference type="EMBL" id="OGF87451.1"/>
    </source>
</evidence>
<comment type="similarity">
    <text evidence="1 8 9">Belongs to the universal ribosomal protein uS3 family.</text>
</comment>
<dbReference type="InterPro" id="IPR005704">
    <property type="entry name" value="Ribosomal_uS3_bac-typ"/>
</dbReference>
<comment type="subunit">
    <text evidence="8">Part of the 30S ribosomal subunit. Forms a tight complex with proteins S10 and S14.</text>
</comment>
<dbReference type="Gene3D" id="3.30.1140.32">
    <property type="entry name" value="Ribosomal protein S3, C-terminal domain"/>
    <property type="match status" value="1"/>
</dbReference>